<accession>A0A1M2VWM5</accession>
<dbReference type="SUPFAM" id="SSF52047">
    <property type="entry name" value="RNI-like"/>
    <property type="match status" value="1"/>
</dbReference>
<proteinExistence type="predicted"/>
<reference evidence="1 2" key="1">
    <citation type="submission" date="2016-10" db="EMBL/GenBank/DDBJ databases">
        <title>Genome sequence of the basidiomycete white-rot fungus Trametes pubescens.</title>
        <authorList>
            <person name="Makela M.R."/>
            <person name="Granchi Z."/>
            <person name="Peng M."/>
            <person name="De Vries R.P."/>
            <person name="Grigoriev I."/>
            <person name="Riley R."/>
            <person name="Hilden K."/>
        </authorList>
    </citation>
    <scope>NUCLEOTIDE SEQUENCE [LARGE SCALE GENOMIC DNA]</scope>
    <source>
        <strain evidence="1 2">FBCC735</strain>
    </source>
</reference>
<evidence type="ECO:0008006" key="3">
    <source>
        <dbReference type="Google" id="ProtNLM"/>
    </source>
</evidence>
<gene>
    <name evidence="1" type="ORF">TRAPUB_11443</name>
</gene>
<name>A0A1M2VWM5_TRAPU</name>
<dbReference type="OrthoDB" id="2750505at2759"/>
<evidence type="ECO:0000313" key="1">
    <source>
        <dbReference type="EMBL" id="OJT12001.1"/>
    </source>
</evidence>
<keyword evidence="2" id="KW-1185">Reference proteome</keyword>
<dbReference type="AlphaFoldDB" id="A0A1M2VWM5"/>
<dbReference type="InterPro" id="IPR032675">
    <property type="entry name" value="LRR_dom_sf"/>
</dbReference>
<dbReference type="Proteomes" id="UP000184267">
    <property type="component" value="Unassembled WGS sequence"/>
</dbReference>
<organism evidence="1 2">
    <name type="scientific">Trametes pubescens</name>
    <name type="common">White-rot fungus</name>
    <dbReference type="NCBI Taxonomy" id="154538"/>
    <lineage>
        <taxon>Eukaryota</taxon>
        <taxon>Fungi</taxon>
        <taxon>Dikarya</taxon>
        <taxon>Basidiomycota</taxon>
        <taxon>Agaricomycotina</taxon>
        <taxon>Agaricomycetes</taxon>
        <taxon>Polyporales</taxon>
        <taxon>Polyporaceae</taxon>
        <taxon>Trametes</taxon>
    </lineage>
</organism>
<sequence>MIELVDSDMCERAEAVDESGKVKRPTFNIKTYKCKQRSVTRSTGRPPQMGTLPPELVDLVIDTLSTDWRALVACTLAHPDWVPRARRNLRHGVVLTIDWPHCPDVDDFLRLFSSSFLLTPDISIVSICGPSDTTLADLLPLPETLPLDGLPNLRSLTISNCLVSDAHRFIVLVSSQCTSLEEFYMDGVSGECLATGGPNTLTSLDAYTTPPHGFFPRLKTLRIRDCGGTGSDSLFGQLSVHLASARIPPPRMQALSLHFRATAARAYESTLAIEFWGVSVMNMQHTLTEISFAMPTMLDTHPQYPVFLRFPTAVALCLNLHRLAVRFKPLAVLQVTSSADELTARFLGSLNRYLLAAVAPTPVPAFQKLEVFTLVLPYLASGADLQPYQEGLARLGRMLTANTFPALRLVRLGAECDPAGPDSDGAAWQDAAGLFGPALRVLKEQGMGVEAVVLPADDWETWCTPSPPTAAA</sequence>
<dbReference type="EMBL" id="MNAD01000539">
    <property type="protein sequence ID" value="OJT12001.1"/>
    <property type="molecule type" value="Genomic_DNA"/>
</dbReference>
<evidence type="ECO:0000313" key="2">
    <source>
        <dbReference type="Proteomes" id="UP000184267"/>
    </source>
</evidence>
<protein>
    <recommendedName>
        <fullName evidence="3">F-box domain-containing protein</fullName>
    </recommendedName>
</protein>
<dbReference type="Gene3D" id="3.80.10.10">
    <property type="entry name" value="Ribonuclease Inhibitor"/>
    <property type="match status" value="1"/>
</dbReference>
<comment type="caution">
    <text evidence="1">The sequence shown here is derived from an EMBL/GenBank/DDBJ whole genome shotgun (WGS) entry which is preliminary data.</text>
</comment>
<dbReference type="OMA" id="TSHEPIV"/>